<dbReference type="Proteomes" id="UP001283361">
    <property type="component" value="Unassembled WGS sequence"/>
</dbReference>
<reference evidence="1" key="1">
    <citation type="journal article" date="2023" name="G3 (Bethesda)">
        <title>A reference genome for the long-term kleptoplast-retaining sea slug Elysia crispata morphotype clarki.</title>
        <authorList>
            <person name="Eastman K.E."/>
            <person name="Pendleton A.L."/>
            <person name="Shaikh M.A."/>
            <person name="Suttiyut T."/>
            <person name="Ogas R."/>
            <person name="Tomko P."/>
            <person name="Gavelis G."/>
            <person name="Widhalm J.R."/>
            <person name="Wisecaver J.H."/>
        </authorList>
    </citation>
    <scope>NUCLEOTIDE SEQUENCE</scope>
    <source>
        <strain evidence="1">ECLA1</strain>
    </source>
</reference>
<dbReference type="EMBL" id="JAWDGP010004628">
    <property type="protein sequence ID" value="KAK3762866.1"/>
    <property type="molecule type" value="Genomic_DNA"/>
</dbReference>
<comment type="caution">
    <text evidence="1">The sequence shown here is derived from an EMBL/GenBank/DDBJ whole genome shotgun (WGS) entry which is preliminary data.</text>
</comment>
<dbReference type="AlphaFoldDB" id="A0AAE0Z6B4"/>
<sequence>MSESCQVSHRHVQRLSGALFVKYLLNRYRDHHERKLSSVSQTCTEVIRSAVCQTCTGITMSSSCQVSLRHVQRLSGALFVKCLLDMYKDHHELKLSSVSQTCTEVIRSAVCEVSLRRVQGSP</sequence>
<accession>A0AAE0Z6B4</accession>
<keyword evidence="2" id="KW-1185">Reference proteome</keyword>
<gene>
    <name evidence="1" type="ORF">RRG08_051019</name>
</gene>
<evidence type="ECO:0000313" key="1">
    <source>
        <dbReference type="EMBL" id="KAK3762866.1"/>
    </source>
</evidence>
<proteinExistence type="predicted"/>
<evidence type="ECO:0000313" key="2">
    <source>
        <dbReference type="Proteomes" id="UP001283361"/>
    </source>
</evidence>
<name>A0AAE0Z6B4_9GAST</name>
<organism evidence="1 2">
    <name type="scientific">Elysia crispata</name>
    <name type="common">lettuce slug</name>
    <dbReference type="NCBI Taxonomy" id="231223"/>
    <lineage>
        <taxon>Eukaryota</taxon>
        <taxon>Metazoa</taxon>
        <taxon>Spiralia</taxon>
        <taxon>Lophotrochozoa</taxon>
        <taxon>Mollusca</taxon>
        <taxon>Gastropoda</taxon>
        <taxon>Heterobranchia</taxon>
        <taxon>Euthyneura</taxon>
        <taxon>Panpulmonata</taxon>
        <taxon>Sacoglossa</taxon>
        <taxon>Placobranchoidea</taxon>
        <taxon>Plakobranchidae</taxon>
        <taxon>Elysia</taxon>
    </lineage>
</organism>
<protein>
    <submittedName>
        <fullName evidence="1">Uncharacterized protein</fullName>
    </submittedName>
</protein>